<comment type="caution">
    <text evidence="7">The sequence shown here is derived from an EMBL/GenBank/DDBJ whole genome shotgun (WGS) entry which is preliminary data.</text>
</comment>
<dbReference type="InterPro" id="IPR015797">
    <property type="entry name" value="NUDIX_hydrolase-like_dom_sf"/>
</dbReference>
<evidence type="ECO:0000256" key="4">
    <source>
        <dbReference type="ARBA" id="ARBA00022842"/>
    </source>
</evidence>
<protein>
    <submittedName>
        <fullName evidence="7">ADP-ribose pyrophosphatase YjhB (NUDIX family)</fullName>
    </submittedName>
</protein>
<evidence type="ECO:0000256" key="1">
    <source>
        <dbReference type="ARBA" id="ARBA00001946"/>
    </source>
</evidence>
<dbReference type="InterPro" id="IPR020084">
    <property type="entry name" value="NUDIX_hydrolase_CS"/>
</dbReference>
<accession>A0A7W9QJ77</accession>
<organism evidence="7 8">
    <name type="scientific">Streptomyces zagrosensis</name>
    <dbReference type="NCBI Taxonomy" id="1042984"/>
    <lineage>
        <taxon>Bacteria</taxon>
        <taxon>Bacillati</taxon>
        <taxon>Actinomycetota</taxon>
        <taxon>Actinomycetes</taxon>
        <taxon>Kitasatosporales</taxon>
        <taxon>Streptomycetaceae</taxon>
        <taxon>Streptomyces</taxon>
    </lineage>
</organism>
<comment type="similarity">
    <text evidence="2 5">Belongs to the Nudix hydrolase family.</text>
</comment>
<dbReference type="Gene3D" id="3.90.79.10">
    <property type="entry name" value="Nucleoside Triphosphate Pyrophosphohydrolase"/>
    <property type="match status" value="1"/>
</dbReference>
<comment type="cofactor">
    <cofactor evidence="1">
        <name>Mg(2+)</name>
        <dbReference type="ChEBI" id="CHEBI:18420"/>
    </cofactor>
</comment>
<evidence type="ECO:0000313" key="7">
    <source>
        <dbReference type="EMBL" id="MBB5939997.1"/>
    </source>
</evidence>
<dbReference type="AlphaFoldDB" id="A0A7W9QJ77"/>
<name>A0A7W9QJ77_9ACTN</name>
<dbReference type="InterPro" id="IPR000086">
    <property type="entry name" value="NUDIX_hydrolase_dom"/>
</dbReference>
<dbReference type="GO" id="GO:0016787">
    <property type="term" value="F:hydrolase activity"/>
    <property type="evidence" value="ECO:0007669"/>
    <property type="project" value="UniProtKB-KW"/>
</dbReference>
<evidence type="ECO:0000259" key="6">
    <source>
        <dbReference type="PROSITE" id="PS51462"/>
    </source>
</evidence>
<dbReference type="PROSITE" id="PS51462">
    <property type="entry name" value="NUDIX"/>
    <property type="match status" value="1"/>
</dbReference>
<dbReference type="Proteomes" id="UP000588098">
    <property type="component" value="Unassembled WGS sequence"/>
</dbReference>
<gene>
    <name evidence="7" type="ORF">FHS42_007095</name>
</gene>
<dbReference type="PRINTS" id="PR00502">
    <property type="entry name" value="NUDIXFAMILY"/>
</dbReference>
<dbReference type="InterPro" id="IPR020476">
    <property type="entry name" value="Nudix_hydrolase"/>
</dbReference>
<reference evidence="7 8" key="1">
    <citation type="submission" date="2020-08" db="EMBL/GenBank/DDBJ databases">
        <title>Genomic Encyclopedia of Type Strains, Phase III (KMG-III): the genomes of soil and plant-associated and newly described type strains.</title>
        <authorList>
            <person name="Whitman W."/>
        </authorList>
    </citation>
    <scope>NUCLEOTIDE SEQUENCE [LARGE SCALE GENOMIC DNA]</scope>
    <source>
        <strain evidence="7 8">CECT 8305</strain>
    </source>
</reference>
<dbReference type="SUPFAM" id="SSF55811">
    <property type="entry name" value="Nudix"/>
    <property type="match status" value="1"/>
</dbReference>
<dbReference type="EMBL" id="JACHJL010000031">
    <property type="protein sequence ID" value="MBB5939997.1"/>
    <property type="molecule type" value="Genomic_DNA"/>
</dbReference>
<evidence type="ECO:0000256" key="2">
    <source>
        <dbReference type="ARBA" id="ARBA00005582"/>
    </source>
</evidence>
<dbReference type="RefSeq" id="WP_184579775.1">
    <property type="nucleotide sequence ID" value="NZ_JACHJL010000031.1"/>
</dbReference>
<dbReference type="PROSITE" id="PS00893">
    <property type="entry name" value="NUDIX_BOX"/>
    <property type="match status" value="1"/>
</dbReference>
<keyword evidence="3 5" id="KW-0378">Hydrolase</keyword>
<dbReference type="CDD" id="cd18876">
    <property type="entry name" value="NUDIX_Hydrolase"/>
    <property type="match status" value="1"/>
</dbReference>
<keyword evidence="8" id="KW-1185">Reference proteome</keyword>
<proteinExistence type="inferred from homology"/>
<feature type="domain" description="Nudix hydrolase" evidence="6">
    <location>
        <begin position="12"/>
        <end position="139"/>
    </location>
</feature>
<evidence type="ECO:0000256" key="3">
    <source>
        <dbReference type="ARBA" id="ARBA00022801"/>
    </source>
</evidence>
<evidence type="ECO:0000256" key="5">
    <source>
        <dbReference type="RuleBase" id="RU003476"/>
    </source>
</evidence>
<dbReference type="Pfam" id="PF00293">
    <property type="entry name" value="NUDIX"/>
    <property type="match status" value="1"/>
</dbReference>
<evidence type="ECO:0000313" key="8">
    <source>
        <dbReference type="Proteomes" id="UP000588098"/>
    </source>
</evidence>
<dbReference type="PANTHER" id="PTHR43046:SF12">
    <property type="entry name" value="GDP-MANNOSE MANNOSYL HYDROLASE"/>
    <property type="match status" value="1"/>
</dbReference>
<sequence>MSATFVDPSHAKPVPSAGVLCFNEHGHLLLVKPTYKAGWNLPGGRIDLWETPSTAAVREVREELGLDVCVGEPLAIAWVAAPSERVLFLFDAGTLTTTQQAAICLQASELSEYAFYPPEDIDVTTAPPGLLGVLHDALAARATGQRSYTEISG</sequence>
<keyword evidence="4" id="KW-0460">Magnesium</keyword>
<dbReference type="PANTHER" id="PTHR43046">
    <property type="entry name" value="GDP-MANNOSE MANNOSYL HYDROLASE"/>
    <property type="match status" value="1"/>
</dbReference>